<gene>
    <name evidence="1" type="ORF">TNIN_390551</name>
</gene>
<dbReference type="EMBL" id="BMAV01020745">
    <property type="protein sequence ID" value="GFY74442.1"/>
    <property type="molecule type" value="Genomic_DNA"/>
</dbReference>
<dbReference type="Proteomes" id="UP000886998">
    <property type="component" value="Unassembled WGS sequence"/>
</dbReference>
<evidence type="ECO:0000313" key="2">
    <source>
        <dbReference type="Proteomes" id="UP000886998"/>
    </source>
</evidence>
<evidence type="ECO:0000313" key="1">
    <source>
        <dbReference type="EMBL" id="GFY74442.1"/>
    </source>
</evidence>
<reference evidence="1" key="1">
    <citation type="submission" date="2020-08" db="EMBL/GenBank/DDBJ databases">
        <title>Multicomponent nature underlies the extraordinary mechanical properties of spider dragline silk.</title>
        <authorList>
            <person name="Kono N."/>
            <person name="Nakamura H."/>
            <person name="Mori M."/>
            <person name="Yoshida Y."/>
            <person name="Ohtoshi R."/>
            <person name="Malay A.D."/>
            <person name="Moran D.A.P."/>
            <person name="Tomita M."/>
            <person name="Numata K."/>
            <person name="Arakawa K."/>
        </authorList>
    </citation>
    <scope>NUCLEOTIDE SEQUENCE</scope>
</reference>
<organism evidence="1 2">
    <name type="scientific">Trichonephila inaurata madagascariensis</name>
    <dbReference type="NCBI Taxonomy" id="2747483"/>
    <lineage>
        <taxon>Eukaryota</taxon>
        <taxon>Metazoa</taxon>
        <taxon>Ecdysozoa</taxon>
        <taxon>Arthropoda</taxon>
        <taxon>Chelicerata</taxon>
        <taxon>Arachnida</taxon>
        <taxon>Araneae</taxon>
        <taxon>Araneomorphae</taxon>
        <taxon>Entelegynae</taxon>
        <taxon>Araneoidea</taxon>
        <taxon>Nephilidae</taxon>
        <taxon>Trichonephila</taxon>
        <taxon>Trichonephila inaurata</taxon>
    </lineage>
</organism>
<proteinExistence type="predicted"/>
<dbReference type="AlphaFoldDB" id="A0A8X6YM28"/>
<accession>A0A8X6YM28</accession>
<sequence length="103" mass="12089">MEIENLLKLFLHRLECNKGRKNGTSHLLGSSVHGHNIEHGGKDSNLLPFPKETKASFRQKEACFFSRWRLVVHLLHRHFWENWTRGGLENRAPFWEKEGPLGF</sequence>
<keyword evidence="2" id="KW-1185">Reference proteome</keyword>
<name>A0A8X6YM28_9ARAC</name>
<protein>
    <submittedName>
        <fullName evidence="1">Uncharacterized protein</fullName>
    </submittedName>
</protein>
<comment type="caution">
    <text evidence="1">The sequence shown here is derived from an EMBL/GenBank/DDBJ whole genome shotgun (WGS) entry which is preliminary data.</text>
</comment>